<evidence type="ECO:0000256" key="1">
    <source>
        <dbReference type="SAM" id="Phobius"/>
    </source>
</evidence>
<keyword evidence="1" id="KW-0472">Membrane</keyword>
<dbReference type="EMBL" id="KZ992617">
    <property type="protein sequence ID" value="RKP08295.1"/>
    <property type="molecule type" value="Genomic_DNA"/>
</dbReference>
<keyword evidence="1" id="KW-1133">Transmembrane helix</keyword>
<reference evidence="3" key="1">
    <citation type="journal article" date="2018" name="Nat. Microbiol.">
        <title>Leveraging single-cell genomics to expand the fungal tree of life.</title>
        <authorList>
            <person name="Ahrendt S.R."/>
            <person name="Quandt C.A."/>
            <person name="Ciobanu D."/>
            <person name="Clum A."/>
            <person name="Salamov A."/>
            <person name="Andreopoulos B."/>
            <person name="Cheng J.F."/>
            <person name="Woyke T."/>
            <person name="Pelin A."/>
            <person name="Henrissat B."/>
            <person name="Reynolds N.K."/>
            <person name="Benny G.L."/>
            <person name="Smith M.E."/>
            <person name="James T.Y."/>
            <person name="Grigoriev I.V."/>
        </authorList>
    </citation>
    <scope>NUCLEOTIDE SEQUENCE [LARGE SCALE GENOMIC DNA]</scope>
    <source>
        <strain evidence="3">RSA 1356</strain>
    </source>
</reference>
<dbReference type="AlphaFoldDB" id="A0A4P9XQI2"/>
<feature type="transmembrane region" description="Helical" evidence="1">
    <location>
        <begin position="36"/>
        <end position="55"/>
    </location>
</feature>
<evidence type="ECO:0000313" key="2">
    <source>
        <dbReference type="EMBL" id="RKP08295.1"/>
    </source>
</evidence>
<keyword evidence="1" id="KW-0812">Transmembrane</keyword>
<accession>A0A4P9XQI2</accession>
<gene>
    <name evidence="2" type="ORF">THASP1DRAFT_23687</name>
</gene>
<organism evidence="2 3">
    <name type="scientific">Thamnocephalis sphaerospora</name>
    <dbReference type="NCBI Taxonomy" id="78915"/>
    <lineage>
        <taxon>Eukaryota</taxon>
        <taxon>Fungi</taxon>
        <taxon>Fungi incertae sedis</taxon>
        <taxon>Zoopagomycota</taxon>
        <taxon>Zoopagomycotina</taxon>
        <taxon>Zoopagomycetes</taxon>
        <taxon>Zoopagales</taxon>
        <taxon>Sigmoideomycetaceae</taxon>
        <taxon>Thamnocephalis</taxon>
    </lineage>
</organism>
<sequence>MVQHSHCAACFARSTTAASVATAAIAHLITTMTDAMRFIPLLFTLILATLTRLFVTSAFTNAAPAIDGVDPAIVKVINNDMFQIYPEFKIKVPYGMLVTTPTDALGRTTSVNAFDQHGMMTRTLDIGYWDAERMATIFSFKRFAPNTYDLADYKLLEVRYSSILGRPNYYRIHQRNGTVVEATVAYGILGYTGTMTLLHRYGTPAEFCLHSRL</sequence>
<evidence type="ECO:0000313" key="3">
    <source>
        <dbReference type="Proteomes" id="UP000271241"/>
    </source>
</evidence>
<proteinExistence type="predicted"/>
<dbReference type="Proteomes" id="UP000271241">
    <property type="component" value="Unassembled WGS sequence"/>
</dbReference>
<protein>
    <submittedName>
        <fullName evidence="2">Uncharacterized protein</fullName>
    </submittedName>
</protein>
<name>A0A4P9XQI2_9FUNG</name>
<keyword evidence="3" id="KW-1185">Reference proteome</keyword>